<organism evidence="2">
    <name type="scientific">Puccinia triticina (isolate 1-1 / race 1 (BBBD))</name>
    <name type="common">Brown leaf rust fungus</name>
    <dbReference type="NCBI Taxonomy" id="630390"/>
    <lineage>
        <taxon>Eukaryota</taxon>
        <taxon>Fungi</taxon>
        <taxon>Dikarya</taxon>
        <taxon>Basidiomycota</taxon>
        <taxon>Pucciniomycotina</taxon>
        <taxon>Pucciniomycetes</taxon>
        <taxon>Pucciniales</taxon>
        <taxon>Pucciniaceae</taxon>
        <taxon>Puccinia</taxon>
    </lineage>
</organism>
<dbReference type="EnsemblFungi" id="PTTG_02623-t43_1">
    <property type="protein sequence ID" value="PTTG_02623-t43_1-p1"/>
    <property type="gene ID" value="PTTG_02623"/>
</dbReference>
<dbReference type="STRING" id="630390.A0A0C4EPC2"/>
<reference evidence="2" key="2">
    <citation type="submission" date="2016-05" db="EMBL/GenBank/DDBJ databases">
        <title>Comparative analysis highlights variable genome content of wheat rusts and divergence of the mating loci.</title>
        <authorList>
            <person name="Cuomo C.A."/>
            <person name="Bakkeren G."/>
            <person name="Szabo L."/>
            <person name="Khalil H."/>
            <person name="Joly D."/>
            <person name="Goldberg J."/>
            <person name="Young S."/>
            <person name="Zeng Q."/>
            <person name="Fellers J."/>
        </authorList>
    </citation>
    <scope>NUCLEOTIDE SEQUENCE [LARGE SCALE GENOMIC DNA]</scope>
    <source>
        <strain evidence="2">1-1 BBBD Race 1</strain>
    </source>
</reference>
<evidence type="ECO:0000313" key="3">
    <source>
        <dbReference type="EnsemblFungi" id="PTTG_02623-t43_1-p1"/>
    </source>
</evidence>
<keyword evidence="4" id="KW-1185">Reference proteome</keyword>
<gene>
    <name evidence="2" type="ORF">PTTG_02623</name>
</gene>
<dbReference type="OMA" id="DNIMTED"/>
<sequence>MQTSREETFQVRLKQPMSIDKLLELDVGTLASEIGRLEDSIARLIQSNQEMLEYEDECGSDPEARETFKEAREENLVTIETQKERIEMIKWCIRRKTQRDGVDNAHYHVNHSDPPVKRGTTASPAHFIATGDNIMTEDDESTGLDPDDGINL</sequence>
<evidence type="ECO:0000313" key="2">
    <source>
        <dbReference type="EMBL" id="OAV91910.1"/>
    </source>
</evidence>
<reference evidence="2" key="1">
    <citation type="submission" date="2009-11" db="EMBL/GenBank/DDBJ databases">
        <authorList>
            <consortium name="The Broad Institute Genome Sequencing Platform"/>
            <person name="Ward D."/>
            <person name="Feldgarden M."/>
            <person name="Earl A."/>
            <person name="Young S.K."/>
            <person name="Zeng Q."/>
            <person name="Koehrsen M."/>
            <person name="Alvarado L."/>
            <person name="Berlin A."/>
            <person name="Bochicchio J."/>
            <person name="Borenstein D."/>
            <person name="Chapman S.B."/>
            <person name="Chen Z."/>
            <person name="Engels R."/>
            <person name="Freedman E."/>
            <person name="Gellesch M."/>
            <person name="Goldberg J."/>
            <person name="Griggs A."/>
            <person name="Gujja S."/>
            <person name="Heilman E."/>
            <person name="Heiman D."/>
            <person name="Hepburn T."/>
            <person name="Howarth C."/>
            <person name="Jen D."/>
            <person name="Larson L."/>
            <person name="Lewis B."/>
            <person name="Mehta T."/>
            <person name="Park D."/>
            <person name="Pearson M."/>
            <person name="Roberts A."/>
            <person name="Saif S."/>
            <person name="Shea T."/>
            <person name="Shenoy N."/>
            <person name="Sisk P."/>
            <person name="Stolte C."/>
            <person name="Sykes S."/>
            <person name="Thomson T."/>
            <person name="Walk T."/>
            <person name="White J."/>
            <person name="Yandava C."/>
            <person name="Izard J."/>
            <person name="Baranova O.V."/>
            <person name="Blanton J.M."/>
            <person name="Tanner A.C."/>
            <person name="Dewhirst F.E."/>
            <person name="Haas B."/>
            <person name="Nusbaum C."/>
            <person name="Birren B."/>
        </authorList>
    </citation>
    <scope>NUCLEOTIDE SEQUENCE [LARGE SCALE GENOMIC DNA]</scope>
    <source>
        <strain evidence="2">1-1 BBBD Race 1</strain>
    </source>
</reference>
<reference evidence="3" key="4">
    <citation type="submission" date="2025-05" db="UniProtKB">
        <authorList>
            <consortium name="EnsemblFungi"/>
        </authorList>
    </citation>
    <scope>IDENTIFICATION</scope>
    <source>
        <strain evidence="3">isolate 1-1 / race 1 (BBBD)</strain>
    </source>
</reference>
<protein>
    <submittedName>
        <fullName evidence="2 3">Uncharacterized protein</fullName>
    </submittedName>
</protein>
<proteinExistence type="predicted"/>
<dbReference type="EMBL" id="ADAS02000073">
    <property type="protein sequence ID" value="OAV91910.1"/>
    <property type="molecule type" value="Genomic_DNA"/>
</dbReference>
<dbReference type="OrthoDB" id="548474at2759"/>
<accession>A0A0C4EPC2</accession>
<evidence type="ECO:0000256" key="1">
    <source>
        <dbReference type="SAM" id="MobiDB-lite"/>
    </source>
</evidence>
<name>A0A0C4EPC2_PUCT1</name>
<dbReference type="Proteomes" id="UP000005240">
    <property type="component" value="Unassembled WGS sequence"/>
</dbReference>
<reference evidence="3 4" key="3">
    <citation type="journal article" date="2017" name="G3 (Bethesda)">
        <title>Comparative analysis highlights variable genome content of wheat rusts and divergence of the mating loci.</title>
        <authorList>
            <person name="Cuomo C.A."/>
            <person name="Bakkeren G."/>
            <person name="Khalil H.B."/>
            <person name="Panwar V."/>
            <person name="Joly D."/>
            <person name="Linning R."/>
            <person name="Sakthikumar S."/>
            <person name="Song X."/>
            <person name="Adiconis X."/>
            <person name="Fan L."/>
            <person name="Goldberg J.M."/>
            <person name="Levin J.Z."/>
            <person name="Young S."/>
            <person name="Zeng Q."/>
            <person name="Anikster Y."/>
            <person name="Bruce M."/>
            <person name="Wang M."/>
            <person name="Yin C."/>
            <person name="McCallum B."/>
            <person name="Szabo L.J."/>
            <person name="Hulbert S."/>
            <person name="Chen X."/>
            <person name="Fellers J.P."/>
        </authorList>
    </citation>
    <scope>NUCLEOTIDE SEQUENCE</scope>
    <source>
        <strain evidence="4">Isolate 1-1 / race 1 (BBBD)</strain>
        <strain evidence="3">isolate 1-1 / race 1 (BBBD)</strain>
    </source>
</reference>
<dbReference type="AlphaFoldDB" id="A0A0C4EPC2"/>
<feature type="region of interest" description="Disordered" evidence="1">
    <location>
        <begin position="129"/>
        <end position="152"/>
    </location>
</feature>
<dbReference type="VEuPathDB" id="FungiDB:PTTG_02623"/>
<feature type="compositionally biased region" description="Acidic residues" evidence="1">
    <location>
        <begin position="135"/>
        <end position="152"/>
    </location>
</feature>
<evidence type="ECO:0000313" key="4">
    <source>
        <dbReference type="Proteomes" id="UP000005240"/>
    </source>
</evidence>